<dbReference type="PANTHER" id="PTHR42839:SF2">
    <property type="entry name" value="ISOCHORISMATE SYNTHASE ENTC"/>
    <property type="match status" value="1"/>
</dbReference>
<name>A0A841MRK8_9BACT</name>
<organism evidence="2 3">
    <name type="scientific">Algoriphagus iocasae</name>
    <dbReference type="NCBI Taxonomy" id="1836499"/>
    <lineage>
        <taxon>Bacteria</taxon>
        <taxon>Pseudomonadati</taxon>
        <taxon>Bacteroidota</taxon>
        <taxon>Cytophagia</taxon>
        <taxon>Cytophagales</taxon>
        <taxon>Cyclobacteriaceae</taxon>
        <taxon>Algoriphagus</taxon>
    </lineage>
</organism>
<evidence type="ECO:0000259" key="1">
    <source>
        <dbReference type="Pfam" id="PF00425"/>
    </source>
</evidence>
<dbReference type="Gene3D" id="3.60.120.10">
    <property type="entry name" value="Anthranilate synthase"/>
    <property type="match status" value="1"/>
</dbReference>
<dbReference type="InterPro" id="IPR005801">
    <property type="entry name" value="ADC_synthase"/>
</dbReference>
<evidence type="ECO:0000313" key="2">
    <source>
        <dbReference type="EMBL" id="MBB6325175.1"/>
    </source>
</evidence>
<dbReference type="Pfam" id="PF00425">
    <property type="entry name" value="Chorismate_bind"/>
    <property type="match status" value="1"/>
</dbReference>
<comment type="caution">
    <text evidence="2">The sequence shown here is derived from an EMBL/GenBank/DDBJ whole genome shotgun (WGS) entry which is preliminary data.</text>
</comment>
<dbReference type="Proteomes" id="UP000588604">
    <property type="component" value="Unassembled WGS sequence"/>
</dbReference>
<dbReference type="AlphaFoldDB" id="A0A841MRK8"/>
<gene>
    <name evidence="2" type="ORF">FHS59_000790</name>
</gene>
<protein>
    <submittedName>
        <fullName evidence="2">Isochorismate synthase</fullName>
        <ecNumber evidence="2">5.4.4.2</ecNumber>
    </submittedName>
</protein>
<dbReference type="InterPro" id="IPR015890">
    <property type="entry name" value="Chorismate_C"/>
</dbReference>
<dbReference type="SUPFAM" id="SSF56322">
    <property type="entry name" value="ADC synthase"/>
    <property type="match status" value="1"/>
</dbReference>
<keyword evidence="2" id="KW-0413">Isomerase</keyword>
<accession>A0A841MRK8</accession>
<proteinExistence type="predicted"/>
<dbReference type="EC" id="5.4.4.2" evidence="2"/>
<dbReference type="PANTHER" id="PTHR42839">
    <property type="entry name" value="ISOCHORISMATE SYNTHASE ENTC"/>
    <property type="match status" value="1"/>
</dbReference>
<reference evidence="2 3" key="1">
    <citation type="submission" date="2020-08" db="EMBL/GenBank/DDBJ databases">
        <title>Genomic Encyclopedia of Type Strains, Phase IV (KMG-IV): sequencing the most valuable type-strain genomes for metagenomic binning, comparative biology and taxonomic classification.</title>
        <authorList>
            <person name="Goeker M."/>
        </authorList>
    </citation>
    <scope>NUCLEOTIDE SEQUENCE [LARGE SCALE GENOMIC DNA]</scope>
    <source>
        <strain evidence="2 3">DSM 102044</strain>
    </source>
</reference>
<dbReference type="RefSeq" id="WP_184493252.1">
    <property type="nucleotide sequence ID" value="NZ_JACIJO010000001.1"/>
</dbReference>
<dbReference type="GO" id="GO:0008909">
    <property type="term" value="F:isochorismate synthase activity"/>
    <property type="evidence" value="ECO:0007669"/>
    <property type="project" value="UniProtKB-EC"/>
</dbReference>
<dbReference type="EMBL" id="JACIJO010000001">
    <property type="protein sequence ID" value="MBB6325175.1"/>
    <property type="molecule type" value="Genomic_DNA"/>
</dbReference>
<evidence type="ECO:0000313" key="3">
    <source>
        <dbReference type="Proteomes" id="UP000588604"/>
    </source>
</evidence>
<sequence>MNTEVSTNYTQTEVIHRLLQLGLSSGGSFAIWRKPKSNVLEMVLDNNSSPSKVPINLEELEPGFIVHPFADQADKKAFFIKANNYLKLQLDGEIGQDDLPEWAKIRLENESPISPEDLKSLLSAQKKSNKENSKDESGDKLHFMNLVELGVQAILDGKMEKVVPARTKTISTPENFNLSSTLLSLMNSYPFAFINFFHIPQIGTWIGASPEILIETKGDIFYTMSLAGTQAATGDNPLKTVAWTQKEIEEQALVSRYIVSCFKKIRLREYEEHGPKTAIAGNLLHLRSDFKINMRETGFPTLGSIMLDLLHPTSAVCGMPRKESHEFLQAYEGFDRSFYAGFIGPVNIQEETSIYVNLRTASLSEKQVILYAGAGVTEDSDPEKEWEETELKCEIIGKFIQNPSA</sequence>
<keyword evidence="3" id="KW-1185">Reference proteome</keyword>
<feature type="domain" description="Chorismate-utilising enzyme C-terminal" evidence="1">
    <location>
        <begin position="141"/>
        <end position="392"/>
    </location>
</feature>